<comment type="cofactor">
    <cofactor evidence="1">
        <name>Mn(2+)</name>
        <dbReference type="ChEBI" id="CHEBI:29035"/>
    </cofactor>
</comment>
<keyword evidence="10" id="KW-0255">Endonuclease</keyword>
<sequence length="250" mass="29054">MQTPFRFSLCTCNIWNTEKWEQRKVALEDFLVRFNPDICCFQEIREETMRFLDEAMPFHARVEDDFNGWRNEGNIYYRKDLFRETGHTELFLDMPEPDRRLFILDLECLADGRKFQVCTVHLTHQNNRDEQDTGTSYRHEEALKIARWLKNRKSDAPPLLLCGDFNDPWHPSRILAEAGLNDVFYELGLLQPPTFPNPALSEEIYMNETIDRIMYGGGPLPVLASVVDFHGSGASCGVSDHKPVVAVFEF</sequence>
<feature type="domain" description="Endonuclease/exonuclease/phosphatase" evidence="9">
    <location>
        <begin position="11"/>
        <end position="241"/>
    </location>
</feature>
<dbReference type="GO" id="GO:0004519">
    <property type="term" value="F:endonuclease activity"/>
    <property type="evidence" value="ECO:0007669"/>
    <property type="project" value="UniProtKB-KW"/>
</dbReference>
<dbReference type="EMBL" id="CP002116">
    <property type="protein sequence ID" value="ADK80902.1"/>
    <property type="molecule type" value="Genomic_DNA"/>
</dbReference>
<evidence type="ECO:0000313" key="10">
    <source>
        <dbReference type="EMBL" id="ADK80902.1"/>
    </source>
</evidence>
<dbReference type="GO" id="GO:0016787">
    <property type="term" value="F:hydrolase activity"/>
    <property type="evidence" value="ECO:0007669"/>
    <property type="project" value="UniProtKB-KW"/>
</dbReference>
<evidence type="ECO:0000256" key="1">
    <source>
        <dbReference type="ARBA" id="ARBA00001936"/>
    </source>
</evidence>
<evidence type="ECO:0000256" key="7">
    <source>
        <dbReference type="ARBA" id="ARBA00022842"/>
    </source>
</evidence>
<dbReference type="STRING" id="573413.Spirs_1776"/>
<keyword evidence="8" id="KW-0234">DNA repair</keyword>
<evidence type="ECO:0000256" key="3">
    <source>
        <dbReference type="ARBA" id="ARBA00022722"/>
    </source>
</evidence>
<dbReference type="HOGENOM" id="CLU_1119254_0_0_12"/>
<dbReference type="KEGG" id="ssm:Spirs_1776"/>
<dbReference type="GO" id="GO:0006281">
    <property type="term" value="P:DNA repair"/>
    <property type="evidence" value="ECO:0007669"/>
    <property type="project" value="UniProtKB-KW"/>
</dbReference>
<comment type="cofactor">
    <cofactor evidence="2">
        <name>Mg(2+)</name>
        <dbReference type="ChEBI" id="CHEBI:18420"/>
    </cofactor>
</comment>
<name>E1R182_SEDSS</name>
<evidence type="ECO:0000259" key="9">
    <source>
        <dbReference type="Pfam" id="PF03372"/>
    </source>
</evidence>
<keyword evidence="3" id="KW-0540">Nuclease</keyword>
<accession>E1R182</accession>
<keyword evidence="6" id="KW-0378">Hydrolase</keyword>
<keyword evidence="5" id="KW-0227">DNA damage</keyword>
<dbReference type="InterPro" id="IPR036691">
    <property type="entry name" value="Endo/exonu/phosph_ase_sf"/>
</dbReference>
<dbReference type="InterPro" id="IPR051547">
    <property type="entry name" value="TDP2-like"/>
</dbReference>
<keyword evidence="11" id="KW-1185">Reference proteome</keyword>
<evidence type="ECO:0000256" key="5">
    <source>
        <dbReference type="ARBA" id="ARBA00022763"/>
    </source>
</evidence>
<evidence type="ECO:0000256" key="4">
    <source>
        <dbReference type="ARBA" id="ARBA00022723"/>
    </source>
</evidence>
<dbReference type="SUPFAM" id="SSF56219">
    <property type="entry name" value="DNase I-like"/>
    <property type="match status" value="1"/>
</dbReference>
<evidence type="ECO:0000313" key="11">
    <source>
        <dbReference type="Proteomes" id="UP000002318"/>
    </source>
</evidence>
<reference evidence="10 11" key="1">
    <citation type="journal article" date="2010" name="Stand. Genomic Sci.">
        <title>Complete genome sequence of Spirochaeta smaragdinae type strain (SEBR 4228).</title>
        <authorList>
            <person name="Mavromatis K."/>
            <person name="Yasawong M."/>
            <person name="Chertkov O."/>
            <person name="Lapidus A."/>
            <person name="Lucas S."/>
            <person name="Nolan M."/>
            <person name="Del Rio T.G."/>
            <person name="Tice H."/>
            <person name="Cheng J.F."/>
            <person name="Pitluck S."/>
            <person name="Liolios K."/>
            <person name="Ivanova N."/>
            <person name="Tapia R."/>
            <person name="Han C."/>
            <person name="Bruce D."/>
            <person name="Goodwin L."/>
            <person name="Pati A."/>
            <person name="Chen A."/>
            <person name="Palaniappan K."/>
            <person name="Land M."/>
            <person name="Hauser L."/>
            <person name="Chang Y.J."/>
            <person name="Jeffries C.D."/>
            <person name="Detter J.C."/>
            <person name="Rohde M."/>
            <person name="Brambilla E."/>
            <person name="Spring S."/>
            <person name="Goker M."/>
            <person name="Sikorski J."/>
            <person name="Woyke T."/>
            <person name="Bristow J."/>
            <person name="Eisen J.A."/>
            <person name="Markowitz V."/>
            <person name="Hugenholtz P."/>
            <person name="Klenk H.P."/>
            <person name="Kyrpides N.C."/>
        </authorList>
    </citation>
    <scope>NUCLEOTIDE SEQUENCE [LARGE SCALE GENOMIC DNA]</scope>
    <source>
        <strain evidence="11">DSM 11293 / JCM 15392 / SEBR 4228</strain>
    </source>
</reference>
<dbReference type="Proteomes" id="UP000002318">
    <property type="component" value="Chromosome"/>
</dbReference>
<evidence type="ECO:0000256" key="2">
    <source>
        <dbReference type="ARBA" id="ARBA00001946"/>
    </source>
</evidence>
<dbReference type="PANTHER" id="PTHR15822">
    <property type="entry name" value="TRAF AND TNF RECEPTOR-ASSOCIATED PROTEIN"/>
    <property type="match status" value="1"/>
</dbReference>
<protein>
    <submittedName>
        <fullName evidence="10">Endonuclease/exonuclease/phosphatase</fullName>
    </submittedName>
</protein>
<dbReference type="OrthoDB" id="9793162at2"/>
<dbReference type="InterPro" id="IPR005135">
    <property type="entry name" value="Endo/exonuclease/phosphatase"/>
</dbReference>
<proteinExistence type="predicted"/>
<evidence type="ECO:0000256" key="8">
    <source>
        <dbReference type="ARBA" id="ARBA00023204"/>
    </source>
</evidence>
<keyword evidence="7" id="KW-0460">Magnesium</keyword>
<dbReference type="Pfam" id="PF03372">
    <property type="entry name" value="Exo_endo_phos"/>
    <property type="match status" value="1"/>
</dbReference>
<evidence type="ECO:0000256" key="6">
    <source>
        <dbReference type="ARBA" id="ARBA00022801"/>
    </source>
</evidence>
<dbReference type="AlphaFoldDB" id="E1R182"/>
<dbReference type="eggNOG" id="COG3568">
    <property type="taxonomic scope" value="Bacteria"/>
</dbReference>
<keyword evidence="4" id="KW-0479">Metal-binding</keyword>
<dbReference type="PANTHER" id="PTHR15822:SF4">
    <property type="entry name" value="TYROSYL-DNA PHOSPHODIESTERASE 2"/>
    <property type="match status" value="1"/>
</dbReference>
<gene>
    <name evidence="10" type="ordered locus">Spirs_1776</name>
</gene>
<dbReference type="RefSeq" id="WP_013254366.1">
    <property type="nucleotide sequence ID" value="NC_014364.1"/>
</dbReference>
<dbReference type="GO" id="GO:0046872">
    <property type="term" value="F:metal ion binding"/>
    <property type="evidence" value="ECO:0007669"/>
    <property type="project" value="UniProtKB-KW"/>
</dbReference>
<organism evidence="10 11">
    <name type="scientific">Sediminispirochaeta smaragdinae (strain DSM 11293 / JCM 15392 / SEBR 4228)</name>
    <name type="common">Spirochaeta smaragdinae</name>
    <dbReference type="NCBI Taxonomy" id="573413"/>
    <lineage>
        <taxon>Bacteria</taxon>
        <taxon>Pseudomonadati</taxon>
        <taxon>Spirochaetota</taxon>
        <taxon>Spirochaetia</taxon>
        <taxon>Spirochaetales</taxon>
        <taxon>Spirochaetaceae</taxon>
        <taxon>Sediminispirochaeta</taxon>
    </lineage>
</organism>
<dbReference type="Gene3D" id="3.60.10.10">
    <property type="entry name" value="Endonuclease/exonuclease/phosphatase"/>
    <property type="match status" value="1"/>
</dbReference>